<organism evidence="2 3">
    <name type="scientific">Zhengella mangrovi</name>
    <dbReference type="NCBI Taxonomy" id="1982044"/>
    <lineage>
        <taxon>Bacteria</taxon>
        <taxon>Pseudomonadati</taxon>
        <taxon>Pseudomonadota</taxon>
        <taxon>Alphaproteobacteria</taxon>
        <taxon>Hyphomicrobiales</taxon>
        <taxon>Notoacmeibacteraceae</taxon>
        <taxon>Zhengella</taxon>
    </lineage>
</organism>
<gene>
    <name evidence="2" type="ORF">CSC94_16850</name>
</gene>
<name>A0A2G1QKF6_9HYPH</name>
<dbReference type="InterPro" id="IPR046582">
    <property type="entry name" value="DUF6630"/>
</dbReference>
<dbReference type="Proteomes" id="UP000221168">
    <property type="component" value="Unassembled WGS sequence"/>
</dbReference>
<reference evidence="2 3" key="1">
    <citation type="submission" date="2017-10" db="EMBL/GenBank/DDBJ databases">
        <title>Sedimentibacterium mangrovi gen. nov., sp. nov., a novel member of family Phyllobacteriacea isolated from mangrove sediment.</title>
        <authorList>
            <person name="Liao H."/>
            <person name="Tian Y."/>
        </authorList>
    </citation>
    <scope>NUCLEOTIDE SEQUENCE [LARGE SCALE GENOMIC DNA]</scope>
    <source>
        <strain evidence="2 3">X9-2-2</strain>
    </source>
</reference>
<keyword evidence="3" id="KW-1185">Reference proteome</keyword>
<dbReference type="EMBL" id="PDVP01000011">
    <property type="protein sequence ID" value="PHP65982.1"/>
    <property type="molecule type" value="Genomic_DNA"/>
</dbReference>
<feature type="domain" description="DUF6630" evidence="1">
    <location>
        <begin position="162"/>
        <end position="325"/>
    </location>
</feature>
<comment type="caution">
    <text evidence="2">The sequence shown here is derived from an EMBL/GenBank/DDBJ whole genome shotgun (WGS) entry which is preliminary data.</text>
</comment>
<sequence length="344" mass="38280">MPFYTARTAAAPLRSDVVTRERLERLLRLSNPRCIDRQAGIEVEIRHVAVEDDNGFFVPRSIRFSHAGGHAPTFWLLLLDDAIDARVCNSQSGPSPWSGTRVPDQEAIDAYWRPLTDPIAILDMEVLFVRVEAHMLSELTSDLSDDAKLSVVPREVVDLRALAAFCAMLGRDTPDTAAHVDDHVIFAAYDPRSYLRTQDRLGRMTLEECRLFSWRGLVRDSDSQFFARSFLRAVDWKADAGDIETAIRPVLDAVAPHAATGFHLKDDGTTFLASDWLEKAAALLAQKGLAIVQVDRAADATVFTVIEADKAARLVRLGRKLGFDCAVIGAFAAERKGWFARLFR</sequence>
<dbReference type="OrthoDB" id="9842359at2"/>
<evidence type="ECO:0000259" key="1">
    <source>
        <dbReference type="Pfam" id="PF20335"/>
    </source>
</evidence>
<evidence type="ECO:0000313" key="2">
    <source>
        <dbReference type="EMBL" id="PHP65982.1"/>
    </source>
</evidence>
<accession>A0A2G1QKF6</accession>
<dbReference type="Pfam" id="PF20335">
    <property type="entry name" value="DUF6630"/>
    <property type="match status" value="1"/>
</dbReference>
<protein>
    <recommendedName>
        <fullName evidence="1">DUF6630 domain-containing protein</fullName>
    </recommendedName>
</protein>
<proteinExistence type="predicted"/>
<dbReference type="AlphaFoldDB" id="A0A2G1QKF6"/>
<dbReference type="RefSeq" id="WP_099307533.1">
    <property type="nucleotide sequence ID" value="NZ_PDVP01000011.1"/>
</dbReference>
<evidence type="ECO:0000313" key="3">
    <source>
        <dbReference type="Proteomes" id="UP000221168"/>
    </source>
</evidence>